<gene>
    <name evidence="9" type="ORF">OSTQU699_LOCUS7957</name>
</gene>
<dbReference type="Pfam" id="PF00892">
    <property type="entry name" value="EamA"/>
    <property type="match status" value="2"/>
</dbReference>
<dbReference type="PANTHER" id="PTHR42920:SF26">
    <property type="entry name" value="OS03G0707200 PROTEIN"/>
    <property type="match status" value="1"/>
</dbReference>
<dbReference type="SUPFAM" id="SSF103481">
    <property type="entry name" value="Multidrug resistance efflux transporter EmrE"/>
    <property type="match status" value="2"/>
</dbReference>
<accession>A0A8S1JF93</accession>
<evidence type="ECO:0000259" key="8">
    <source>
        <dbReference type="Pfam" id="PF00892"/>
    </source>
</evidence>
<name>A0A8S1JF93_9CHLO</name>
<feature type="domain" description="EamA" evidence="8">
    <location>
        <begin position="141"/>
        <end position="266"/>
    </location>
</feature>
<evidence type="ECO:0000256" key="1">
    <source>
        <dbReference type="ARBA" id="ARBA00004651"/>
    </source>
</evidence>
<evidence type="ECO:0000313" key="10">
    <source>
        <dbReference type="Proteomes" id="UP000708148"/>
    </source>
</evidence>
<feature type="transmembrane region" description="Helical" evidence="7">
    <location>
        <begin position="410"/>
        <end position="429"/>
    </location>
</feature>
<keyword evidence="3" id="KW-1003">Cell membrane</keyword>
<comment type="caution">
    <text evidence="9">The sequence shown here is derived from an EMBL/GenBank/DDBJ whole genome shotgun (WGS) entry which is preliminary data.</text>
</comment>
<evidence type="ECO:0000256" key="4">
    <source>
        <dbReference type="ARBA" id="ARBA00022692"/>
    </source>
</evidence>
<evidence type="ECO:0000256" key="2">
    <source>
        <dbReference type="ARBA" id="ARBA00007635"/>
    </source>
</evidence>
<feature type="domain" description="EamA" evidence="8">
    <location>
        <begin position="310"/>
        <end position="423"/>
    </location>
</feature>
<evidence type="ECO:0000256" key="3">
    <source>
        <dbReference type="ARBA" id="ARBA00022475"/>
    </source>
</evidence>
<keyword evidence="6 7" id="KW-0472">Membrane</keyword>
<reference evidence="9" key="1">
    <citation type="submission" date="2020-12" db="EMBL/GenBank/DDBJ databases">
        <authorList>
            <person name="Iha C."/>
        </authorList>
    </citation>
    <scope>NUCLEOTIDE SEQUENCE</scope>
</reference>
<feature type="transmembrane region" description="Helical" evidence="7">
    <location>
        <begin position="357"/>
        <end position="379"/>
    </location>
</feature>
<dbReference type="InterPro" id="IPR037185">
    <property type="entry name" value="EmrE-like"/>
</dbReference>
<evidence type="ECO:0000256" key="6">
    <source>
        <dbReference type="ARBA" id="ARBA00023136"/>
    </source>
</evidence>
<dbReference type="OrthoDB" id="2017960at2759"/>
<evidence type="ECO:0000313" key="9">
    <source>
        <dbReference type="EMBL" id="CAD7702600.1"/>
    </source>
</evidence>
<organism evidence="9 10">
    <name type="scientific">Ostreobium quekettii</name>
    <dbReference type="NCBI Taxonomy" id="121088"/>
    <lineage>
        <taxon>Eukaryota</taxon>
        <taxon>Viridiplantae</taxon>
        <taxon>Chlorophyta</taxon>
        <taxon>core chlorophytes</taxon>
        <taxon>Ulvophyceae</taxon>
        <taxon>TCBD clade</taxon>
        <taxon>Bryopsidales</taxon>
        <taxon>Ostreobineae</taxon>
        <taxon>Ostreobiaceae</taxon>
        <taxon>Ostreobium</taxon>
    </lineage>
</organism>
<evidence type="ECO:0000256" key="7">
    <source>
        <dbReference type="SAM" id="Phobius"/>
    </source>
</evidence>
<dbReference type="GO" id="GO:0005886">
    <property type="term" value="C:plasma membrane"/>
    <property type="evidence" value="ECO:0007669"/>
    <property type="project" value="UniProtKB-SubCell"/>
</dbReference>
<comment type="subcellular location">
    <subcellularLocation>
        <location evidence="1">Cell membrane</location>
        <topology evidence="1">Multi-pass membrane protein</topology>
    </subcellularLocation>
</comment>
<feature type="transmembrane region" description="Helical" evidence="7">
    <location>
        <begin position="142"/>
        <end position="159"/>
    </location>
</feature>
<feature type="transmembrane region" description="Helical" evidence="7">
    <location>
        <begin position="199"/>
        <end position="220"/>
    </location>
</feature>
<dbReference type="InterPro" id="IPR000620">
    <property type="entry name" value="EamA_dom"/>
</dbReference>
<dbReference type="EMBL" id="CAJHUC010001888">
    <property type="protein sequence ID" value="CAD7702600.1"/>
    <property type="molecule type" value="Genomic_DNA"/>
</dbReference>
<dbReference type="InterPro" id="IPR051258">
    <property type="entry name" value="Diverse_Substrate_Transporter"/>
</dbReference>
<sequence length="442" mass="47380">MIIQSRHPEALCRQRHGFTPGLCHLCPRKASLARVALKVPRVAQPRFSTPPAWRTLVEDQECEQSHRAVGSDKDTVRSSWADSGEDYIEDVCRTPFSVSDDRVNTSRMSSEAEGLDGLMVQDGGILGKVAEAFGLSPRIQGLLLLNVMTVIMATNWVVVKETEEIMDPFTFSALRFSIAAMALFPFIKSAVQKDEIFKAGLEIGLWTALGYILQAVGLISTDASRASFLSTFTVILVPIFAGVTGKGISKLTWAAGAAAVAGTFLLENGGAKASIGDVYNLMSAGFFALQIFRTEHYCRLLPRSAMMPVLATSVATTAVVGSVLAAGTHPTEVASALHSLLLPTSWMSTFHIPMKELLYTGLLSTDLVLLIEMVALHDVPSTDAAIIYTMEPVLGALLAYFMLGERWGPMGWAGAGLILASSLATQLLGGEPDGSEDAPEQA</sequence>
<keyword evidence="10" id="KW-1185">Reference proteome</keyword>
<dbReference type="PANTHER" id="PTHR42920">
    <property type="entry name" value="OS03G0707200 PROTEIN-RELATED"/>
    <property type="match status" value="1"/>
</dbReference>
<keyword evidence="4 7" id="KW-0812">Transmembrane</keyword>
<comment type="similarity">
    <text evidence="2">Belongs to the drug/metabolite transporter (DMT) superfamily. Plant drug/metabolite exporter (P-DME) (TC 2.A.7.4) family.</text>
</comment>
<feature type="transmembrane region" description="Helical" evidence="7">
    <location>
        <begin position="165"/>
        <end position="187"/>
    </location>
</feature>
<proteinExistence type="inferred from homology"/>
<keyword evidence="5 7" id="KW-1133">Transmembrane helix</keyword>
<dbReference type="AlphaFoldDB" id="A0A8S1JF93"/>
<evidence type="ECO:0000256" key="5">
    <source>
        <dbReference type="ARBA" id="ARBA00022989"/>
    </source>
</evidence>
<protein>
    <recommendedName>
        <fullName evidence="8">EamA domain-containing protein</fullName>
    </recommendedName>
</protein>
<feature type="transmembrane region" description="Helical" evidence="7">
    <location>
        <begin position="385"/>
        <end position="403"/>
    </location>
</feature>
<feature type="transmembrane region" description="Helical" evidence="7">
    <location>
        <begin position="226"/>
        <end position="244"/>
    </location>
</feature>
<dbReference type="Proteomes" id="UP000708148">
    <property type="component" value="Unassembled WGS sequence"/>
</dbReference>